<organism evidence="2 3">
    <name type="scientific">Thermonema lapsum</name>
    <dbReference type="NCBI Taxonomy" id="28195"/>
    <lineage>
        <taxon>Bacteria</taxon>
        <taxon>Pseudomonadati</taxon>
        <taxon>Bacteroidota</taxon>
        <taxon>Cytophagia</taxon>
        <taxon>Cytophagales</taxon>
        <taxon>Thermonemataceae</taxon>
        <taxon>Thermonema</taxon>
    </lineage>
</organism>
<sequence>MFRKKIRLVFLALALTACGVEGEQHDKKEVASPVEAARESVEQLHDSIMMRMGEIHRLQEQLAYFRDSLSVDSSRVASQLKMLDEAEEAMMRWMREYKKPEDATKEELLRFFEQEKEKIEQVGKQMAEAIDKSRAFVDSVQQSKQK</sequence>
<evidence type="ECO:0000313" key="3">
    <source>
        <dbReference type="Proteomes" id="UP000537126"/>
    </source>
</evidence>
<evidence type="ECO:0000313" key="2">
    <source>
        <dbReference type="EMBL" id="NIK73045.1"/>
    </source>
</evidence>
<evidence type="ECO:0000256" key="1">
    <source>
        <dbReference type="SAM" id="Coils"/>
    </source>
</evidence>
<dbReference type="PROSITE" id="PS51257">
    <property type="entry name" value="PROKAR_LIPOPROTEIN"/>
    <property type="match status" value="1"/>
</dbReference>
<protein>
    <submittedName>
        <fullName evidence="2">Putative RNase H-like nuclease (RuvC/YqgF family)</fullName>
    </submittedName>
</protein>
<dbReference type="AlphaFoldDB" id="A0A846MNL7"/>
<comment type="caution">
    <text evidence="2">The sequence shown here is derived from an EMBL/GenBank/DDBJ whole genome shotgun (WGS) entry which is preliminary data.</text>
</comment>
<keyword evidence="1" id="KW-0175">Coiled coil</keyword>
<feature type="coiled-coil region" evidence="1">
    <location>
        <begin position="76"/>
        <end position="132"/>
    </location>
</feature>
<gene>
    <name evidence="2" type="ORF">FHS56_000531</name>
</gene>
<keyword evidence="3" id="KW-1185">Reference proteome</keyword>
<dbReference type="Proteomes" id="UP000537126">
    <property type="component" value="Unassembled WGS sequence"/>
</dbReference>
<proteinExistence type="predicted"/>
<accession>A0A846MNL7</accession>
<dbReference type="EMBL" id="JAASRN010000001">
    <property type="protein sequence ID" value="NIK73045.1"/>
    <property type="molecule type" value="Genomic_DNA"/>
</dbReference>
<reference evidence="2 3" key="1">
    <citation type="submission" date="2020-03" db="EMBL/GenBank/DDBJ databases">
        <title>Genomic Encyclopedia of Type Strains, Phase IV (KMG-IV): sequencing the most valuable type-strain genomes for metagenomic binning, comparative biology and taxonomic classification.</title>
        <authorList>
            <person name="Goeker M."/>
        </authorList>
    </citation>
    <scope>NUCLEOTIDE SEQUENCE [LARGE SCALE GENOMIC DNA]</scope>
    <source>
        <strain evidence="2 3">DSM 5718</strain>
    </source>
</reference>
<dbReference type="RefSeq" id="WP_166918324.1">
    <property type="nucleotide sequence ID" value="NZ_JAASRN010000001.1"/>
</dbReference>
<name>A0A846MNL7_9BACT</name>